<evidence type="ECO:0000256" key="8">
    <source>
        <dbReference type="RuleBase" id="RU000659"/>
    </source>
</evidence>
<dbReference type="EMBL" id="LWUJ01000010">
    <property type="protein sequence ID" value="OAL10713.1"/>
    <property type="molecule type" value="Genomic_DNA"/>
</dbReference>
<keyword evidence="6 8" id="KW-0689">Ribosomal protein</keyword>
<keyword evidence="3" id="KW-0699">rRNA-binding</keyword>
<evidence type="ECO:0000313" key="10">
    <source>
        <dbReference type="Proteomes" id="UP000077623"/>
    </source>
</evidence>
<dbReference type="SUPFAM" id="SSF56808">
    <property type="entry name" value="Ribosomal protein L1"/>
    <property type="match status" value="1"/>
</dbReference>
<dbReference type="PIRSF" id="PIRSF002155">
    <property type="entry name" value="Ribosomal_L1"/>
    <property type="match status" value="1"/>
</dbReference>
<comment type="caution">
    <text evidence="9">The sequence shown here is derived from an EMBL/GenBank/DDBJ whole genome shotgun (WGS) entry which is preliminary data.</text>
</comment>
<dbReference type="Pfam" id="PF00687">
    <property type="entry name" value="Ribosomal_L1"/>
    <property type="match status" value="1"/>
</dbReference>
<reference evidence="10" key="1">
    <citation type="submission" date="2016-04" db="EMBL/GenBank/DDBJ databases">
        <authorList>
            <person name="Quiroz-Castaneda R.E."/>
            <person name="Martinez-Ocampo F."/>
        </authorList>
    </citation>
    <scope>NUCLEOTIDE SEQUENCE [LARGE SCALE GENOMIC DNA]</scope>
    <source>
        <strain evidence="10">INIFAP01</strain>
    </source>
</reference>
<keyword evidence="4" id="KW-0810">Translation regulation</keyword>
<dbReference type="PANTHER" id="PTHR36427">
    <property type="entry name" value="54S RIBOSOMAL PROTEIN L1, MITOCHONDRIAL"/>
    <property type="match status" value="1"/>
</dbReference>
<dbReference type="Proteomes" id="UP000077623">
    <property type="component" value="Unassembled WGS sequence"/>
</dbReference>
<gene>
    <name evidence="9" type="ORF">A6V39_01420</name>
</gene>
<dbReference type="FunFam" id="3.40.50.790:FF:000001">
    <property type="entry name" value="50S ribosomal protein L1"/>
    <property type="match status" value="1"/>
</dbReference>
<dbReference type="NCBIfam" id="TIGR01169">
    <property type="entry name" value="rplA_bact"/>
    <property type="match status" value="1"/>
</dbReference>
<dbReference type="PANTHER" id="PTHR36427:SF3">
    <property type="entry name" value="LARGE RIBOSOMAL SUBUNIT PROTEIN UL1M"/>
    <property type="match status" value="1"/>
</dbReference>
<evidence type="ECO:0000256" key="1">
    <source>
        <dbReference type="ARBA" id="ARBA00010531"/>
    </source>
</evidence>
<dbReference type="Gene3D" id="3.30.190.20">
    <property type="match status" value="1"/>
</dbReference>
<dbReference type="InterPro" id="IPR002143">
    <property type="entry name" value="Ribosomal_uL1"/>
</dbReference>
<keyword evidence="2" id="KW-0678">Repressor</keyword>
<evidence type="ECO:0000256" key="5">
    <source>
        <dbReference type="ARBA" id="ARBA00022884"/>
    </source>
</evidence>
<name>A0A1A9QE12_9MOLU</name>
<protein>
    <recommendedName>
        <fullName evidence="8">Ribosomal protein</fullName>
    </recommendedName>
</protein>
<comment type="similarity">
    <text evidence="1 8">Belongs to the universal ribosomal protein uL1 family.</text>
</comment>
<dbReference type="RefSeq" id="WP_187149947.1">
    <property type="nucleotide sequence ID" value="NZ_LWUJ01000010.1"/>
</dbReference>
<evidence type="ECO:0000313" key="9">
    <source>
        <dbReference type="EMBL" id="OAL10713.1"/>
    </source>
</evidence>
<dbReference type="AlphaFoldDB" id="A0A1A9QE12"/>
<evidence type="ECO:0000256" key="4">
    <source>
        <dbReference type="ARBA" id="ARBA00022845"/>
    </source>
</evidence>
<proteinExistence type="inferred from homology"/>
<keyword evidence="7 8" id="KW-0687">Ribonucleoprotein</keyword>
<dbReference type="InterPro" id="IPR023673">
    <property type="entry name" value="Ribosomal_uL1_CS"/>
</dbReference>
<dbReference type="GO" id="GO:0015934">
    <property type="term" value="C:large ribosomal subunit"/>
    <property type="evidence" value="ECO:0007669"/>
    <property type="project" value="InterPro"/>
</dbReference>
<keyword evidence="5" id="KW-0694">RNA-binding</keyword>
<dbReference type="CDD" id="cd00403">
    <property type="entry name" value="Ribosomal_L1"/>
    <property type="match status" value="1"/>
</dbReference>
<organism evidence="9 10">
    <name type="scientific">Candidatus Mycoplasma haematobovis</name>
    <dbReference type="NCBI Taxonomy" id="432608"/>
    <lineage>
        <taxon>Bacteria</taxon>
        <taxon>Bacillati</taxon>
        <taxon>Mycoplasmatota</taxon>
        <taxon>Mollicutes</taxon>
        <taxon>Mycoplasmataceae</taxon>
        <taxon>Mycoplasma</taxon>
    </lineage>
</organism>
<evidence type="ECO:0000256" key="3">
    <source>
        <dbReference type="ARBA" id="ARBA00022730"/>
    </source>
</evidence>
<evidence type="ECO:0000256" key="2">
    <source>
        <dbReference type="ARBA" id="ARBA00022491"/>
    </source>
</evidence>
<dbReference type="InterPro" id="IPR016095">
    <property type="entry name" value="Ribosomal_uL1_3-a/b-sand"/>
</dbReference>
<dbReference type="InterPro" id="IPR005878">
    <property type="entry name" value="Ribosom_uL1_bac-type"/>
</dbReference>
<dbReference type="STRING" id="432608.A6V39_01420"/>
<dbReference type="PROSITE" id="PS01199">
    <property type="entry name" value="RIBOSOMAL_L1"/>
    <property type="match status" value="1"/>
</dbReference>
<dbReference type="Gene3D" id="3.40.50.790">
    <property type="match status" value="1"/>
</dbReference>
<sequence>MSNFESSVESLQAGKKRKFVETVEIAVKLNLNTKKPEHNFKDLFTLPHSIPKEVKILVIDDSLSKEAIDELKIDHYGGKEMVDKIKEGWLDFDVIITTAKMMPLISKLGKILGPRNLMPSPKLGTVVTDVKRAVKEFKKGKVSLKNDTFGNVHVVIGKLNFTKEQLKENFEYAMNLIRQKKPKGFKGKYIDKVYLTSTMGSSFRIDY</sequence>
<evidence type="ECO:0000256" key="7">
    <source>
        <dbReference type="ARBA" id="ARBA00023274"/>
    </source>
</evidence>
<dbReference type="InterPro" id="IPR028364">
    <property type="entry name" value="Ribosomal_uL1/biogenesis"/>
</dbReference>
<accession>A0A1A9QE12</accession>
<dbReference type="GO" id="GO:0019843">
    <property type="term" value="F:rRNA binding"/>
    <property type="evidence" value="ECO:0007669"/>
    <property type="project" value="UniProtKB-KW"/>
</dbReference>
<dbReference type="GO" id="GO:0003735">
    <property type="term" value="F:structural constituent of ribosome"/>
    <property type="evidence" value="ECO:0007669"/>
    <property type="project" value="InterPro"/>
</dbReference>
<evidence type="ECO:0000256" key="6">
    <source>
        <dbReference type="ARBA" id="ARBA00022980"/>
    </source>
</evidence>
<dbReference type="InterPro" id="IPR023674">
    <property type="entry name" value="Ribosomal_uL1-like"/>
</dbReference>
<dbReference type="GO" id="GO:0006412">
    <property type="term" value="P:translation"/>
    <property type="evidence" value="ECO:0007669"/>
    <property type="project" value="InterPro"/>
</dbReference>
<keyword evidence="10" id="KW-1185">Reference proteome</keyword>
<dbReference type="GO" id="GO:0006417">
    <property type="term" value="P:regulation of translation"/>
    <property type="evidence" value="ECO:0007669"/>
    <property type="project" value="UniProtKB-KW"/>
</dbReference>